<sequence length="106" mass="11608">MKEINVQKVEFWVCFYTTLGRVGVTAAVHRGFTAAADTTRSAPGVGVREGKEELYEEARDSEPLQTTRLRSPSWLTAENLVVDEYGEGTAVRWSESRLAAPASSTG</sequence>
<proteinExistence type="predicted"/>
<protein>
    <submittedName>
        <fullName evidence="1">Uncharacterized protein</fullName>
    </submittedName>
</protein>
<evidence type="ECO:0000313" key="1">
    <source>
        <dbReference type="EMBL" id="MPC96139.1"/>
    </source>
</evidence>
<accession>A0A5B7JMT4</accession>
<dbReference type="AlphaFoldDB" id="A0A5B7JMT4"/>
<dbReference type="Proteomes" id="UP000324222">
    <property type="component" value="Unassembled WGS sequence"/>
</dbReference>
<comment type="caution">
    <text evidence="1">The sequence shown here is derived from an EMBL/GenBank/DDBJ whole genome shotgun (WGS) entry which is preliminary data.</text>
</comment>
<name>A0A5B7JMT4_PORTR</name>
<reference evidence="1 2" key="1">
    <citation type="submission" date="2019-05" db="EMBL/GenBank/DDBJ databases">
        <title>Another draft genome of Portunus trituberculatus and its Hox gene families provides insights of decapod evolution.</title>
        <authorList>
            <person name="Jeong J.-H."/>
            <person name="Song I."/>
            <person name="Kim S."/>
            <person name="Choi T."/>
            <person name="Kim D."/>
            <person name="Ryu S."/>
            <person name="Kim W."/>
        </authorList>
    </citation>
    <scope>NUCLEOTIDE SEQUENCE [LARGE SCALE GENOMIC DNA]</scope>
    <source>
        <tissue evidence="1">Muscle</tissue>
    </source>
</reference>
<gene>
    <name evidence="1" type="ORF">E2C01_091380</name>
</gene>
<keyword evidence="2" id="KW-1185">Reference proteome</keyword>
<dbReference type="EMBL" id="VSRR010104780">
    <property type="protein sequence ID" value="MPC96139.1"/>
    <property type="molecule type" value="Genomic_DNA"/>
</dbReference>
<evidence type="ECO:0000313" key="2">
    <source>
        <dbReference type="Proteomes" id="UP000324222"/>
    </source>
</evidence>
<organism evidence="1 2">
    <name type="scientific">Portunus trituberculatus</name>
    <name type="common">Swimming crab</name>
    <name type="synonym">Neptunus trituberculatus</name>
    <dbReference type="NCBI Taxonomy" id="210409"/>
    <lineage>
        <taxon>Eukaryota</taxon>
        <taxon>Metazoa</taxon>
        <taxon>Ecdysozoa</taxon>
        <taxon>Arthropoda</taxon>
        <taxon>Crustacea</taxon>
        <taxon>Multicrustacea</taxon>
        <taxon>Malacostraca</taxon>
        <taxon>Eumalacostraca</taxon>
        <taxon>Eucarida</taxon>
        <taxon>Decapoda</taxon>
        <taxon>Pleocyemata</taxon>
        <taxon>Brachyura</taxon>
        <taxon>Eubrachyura</taxon>
        <taxon>Portunoidea</taxon>
        <taxon>Portunidae</taxon>
        <taxon>Portuninae</taxon>
        <taxon>Portunus</taxon>
    </lineage>
</organism>